<dbReference type="Proteomes" id="UP001148737">
    <property type="component" value="Unassembled WGS sequence"/>
</dbReference>
<evidence type="ECO:0000313" key="2">
    <source>
        <dbReference type="Proteomes" id="UP001148737"/>
    </source>
</evidence>
<gene>
    <name evidence="1" type="ORF">NLG97_g1176</name>
</gene>
<protein>
    <submittedName>
        <fullName evidence="1">Uncharacterized protein</fullName>
    </submittedName>
</protein>
<comment type="caution">
    <text evidence="1">The sequence shown here is derived from an EMBL/GenBank/DDBJ whole genome shotgun (WGS) entry which is preliminary data.</text>
</comment>
<proteinExistence type="predicted"/>
<reference evidence="1" key="1">
    <citation type="submission" date="2022-07" db="EMBL/GenBank/DDBJ databases">
        <title>Genome Sequence of Lecanicillium saksenae.</title>
        <authorList>
            <person name="Buettner E."/>
        </authorList>
    </citation>
    <scope>NUCLEOTIDE SEQUENCE</scope>
    <source>
        <strain evidence="1">VT-O1</strain>
    </source>
</reference>
<organism evidence="1 2">
    <name type="scientific">Lecanicillium saksenae</name>
    <dbReference type="NCBI Taxonomy" id="468837"/>
    <lineage>
        <taxon>Eukaryota</taxon>
        <taxon>Fungi</taxon>
        <taxon>Dikarya</taxon>
        <taxon>Ascomycota</taxon>
        <taxon>Pezizomycotina</taxon>
        <taxon>Sordariomycetes</taxon>
        <taxon>Hypocreomycetidae</taxon>
        <taxon>Hypocreales</taxon>
        <taxon>Cordycipitaceae</taxon>
        <taxon>Lecanicillium</taxon>
    </lineage>
</organism>
<accession>A0ACC1R5T9</accession>
<evidence type="ECO:0000313" key="1">
    <source>
        <dbReference type="EMBL" id="KAJ3498371.1"/>
    </source>
</evidence>
<name>A0ACC1R5T9_9HYPO</name>
<dbReference type="EMBL" id="JANAKD010000054">
    <property type="protein sequence ID" value="KAJ3498371.1"/>
    <property type="molecule type" value="Genomic_DNA"/>
</dbReference>
<sequence length="119" mass="13925">MPLRETDLDFAIELFKKVKAAVNTKYEVFEYTLPLPVLLVDPNVYTERPLPYYKPVEETTTINAHLSARIHAFYKQIAAACNGIEDLPVRLGIKLKIQPQNFNPKPPHYYYHKHYSHRL</sequence>
<keyword evidence="2" id="KW-1185">Reference proteome</keyword>